<dbReference type="OrthoDB" id="21121at2"/>
<evidence type="ECO:0000313" key="4">
    <source>
        <dbReference type="EMBL" id="ARU55590.1"/>
    </source>
</evidence>
<dbReference type="NCBIfam" id="TIGR03243">
    <property type="entry name" value="arg_catab_AOST"/>
    <property type="match status" value="1"/>
</dbReference>
<sequence>MLLVRPCHSSDLEAITALLERSGLRLSTLPRDPELLAERVQVSLESFAQSPSRQGKERLLFVLEYSPGNSDSDRDTPQVIGLAGIDVCAGNGAPFYSYRRDELIHASHTLNVHNRIPVLYLTHELTGSTLLCSFMLHPDWATSDHRALLMCSRLLFIQQYRHRFADTVISEIQGVSTEDAQSPFWDSLGAHFFAMSFAEADSHSAYRSKTFIAELMPPHPIYVPLLTPAAQRVIAVAHDQAQVNIELMEREGFSKGPHIDIFDGGPTYECPAVRLSATNPARIKQVRFGGHNAGQTYLVANTSFQEFRCALVRFSDGLGDVIRIQETVAGLLGVKDGDAVIYVPFKSGGR</sequence>
<proteinExistence type="predicted"/>
<dbReference type="PANTHER" id="PTHR30420:SF1">
    <property type="entry name" value="ARGININE N-SUCCINYLTRANSFERASE"/>
    <property type="match status" value="1"/>
</dbReference>
<dbReference type="EMBL" id="CP021425">
    <property type="protein sequence ID" value="ARU55590.1"/>
    <property type="molecule type" value="Genomic_DNA"/>
</dbReference>
<dbReference type="InterPro" id="IPR016181">
    <property type="entry name" value="Acyl_CoA_acyltransferase"/>
</dbReference>
<dbReference type="KEGG" id="ome:OLMES_1515"/>
<keyword evidence="2 4" id="KW-0808">Transferase</keyword>
<dbReference type="SUPFAM" id="SSF55729">
    <property type="entry name" value="Acyl-CoA N-acyltransferases (Nat)"/>
    <property type="match status" value="1"/>
</dbReference>
<dbReference type="RefSeq" id="WP_087460675.1">
    <property type="nucleotide sequence ID" value="NZ_CP021425.1"/>
</dbReference>
<evidence type="ECO:0000256" key="1">
    <source>
        <dbReference type="ARBA" id="ARBA00022503"/>
    </source>
</evidence>
<organism evidence="4 5">
    <name type="scientific">Oleiphilus messinensis</name>
    <dbReference type="NCBI Taxonomy" id="141451"/>
    <lineage>
        <taxon>Bacteria</taxon>
        <taxon>Pseudomonadati</taxon>
        <taxon>Pseudomonadota</taxon>
        <taxon>Gammaproteobacteria</taxon>
        <taxon>Oceanospirillales</taxon>
        <taxon>Oleiphilaceae</taxon>
        <taxon>Oleiphilus</taxon>
    </lineage>
</organism>
<dbReference type="Gene3D" id="2.40.40.20">
    <property type="match status" value="1"/>
</dbReference>
<name>A0A1Y0I5S0_9GAMM</name>
<dbReference type="GO" id="GO:0006527">
    <property type="term" value="P:L-arginine catabolic process"/>
    <property type="evidence" value="ECO:0007669"/>
    <property type="project" value="InterPro"/>
</dbReference>
<dbReference type="Pfam" id="PF04958">
    <property type="entry name" value="AstA"/>
    <property type="match status" value="1"/>
</dbReference>
<dbReference type="PANTHER" id="PTHR30420">
    <property type="entry name" value="N-SUCCINYLARGININE DIHYDROLASE"/>
    <property type="match status" value="1"/>
</dbReference>
<dbReference type="Proteomes" id="UP000196027">
    <property type="component" value="Chromosome"/>
</dbReference>
<keyword evidence="3" id="KW-0012">Acyltransferase</keyword>
<accession>A0A1Y0I5S0</accession>
<evidence type="ECO:0000256" key="2">
    <source>
        <dbReference type="ARBA" id="ARBA00022679"/>
    </source>
</evidence>
<evidence type="ECO:0000256" key="3">
    <source>
        <dbReference type="ARBA" id="ARBA00023315"/>
    </source>
</evidence>
<dbReference type="InterPro" id="IPR007041">
    <property type="entry name" value="Arg_succinylTrfase_AstA/AruG"/>
</dbReference>
<reference evidence="4 5" key="1">
    <citation type="submission" date="2017-05" db="EMBL/GenBank/DDBJ databases">
        <title>Genomic insights into alkan degradation activity of Oleiphilus messinensis.</title>
        <authorList>
            <person name="Kozyavkin S.A."/>
            <person name="Slesarev A.I."/>
            <person name="Golyshin P.N."/>
            <person name="Korzhenkov A."/>
            <person name="Golyshina O.N."/>
            <person name="Toshchakov S.V."/>
        </authorList>
    </citation>
    <scope>NUCLEOTIDE SEQUENCE [LARGE SCALE GENOMIC DNA]</scope>
    <source>
        <strain evidence="4 5">ME102</strain>
    </source>
</reference>
<dbReference type="GO" id="GO:0008791">
    <property type="term" value="F:arginine N-succinyltransferase activity"/>
    <property type="evidence" value="ECO:0007669"/>
    <property type="project" value="InterPro"/>
</dbReference>
<dbReference type="AlphaFoldDB" id="A0A1Y0I5S0"/>
<gene>
    <name evidence="4" type="ORF">OLMES_1515</name>
</gene>
<keyword evidence="1" id="KW-0056">Arginine metabolism</keyword>
<protein>
    <submittedName>
        <fullName evidence="4">Arginine N-succinyltransferase subunit alpha</fullName>
    </submittedName>
</protein>
<keyword evidence="5" id="KW-1185">Reference proteome</keyword>
<evidence type="ECO:0000313" key="5">
    <source>
        <dbReference type="Proteomes" id="UP000196027"/>
    </source>
</evidence>